<dbReference type="Ensembl" id="ENSCJPT00005005456.1">
    <property type="protein sequence ID" value="ENSCJPP00005003016.1"/>
    <property type="gene ID" value="ENSCJPG00005003257.1"/>
</dbReference>
<dbReference type="GO" id="GO:0030170">
    <property type="term" value="F:pyridoxal phosphate binding"/>
    <property type="evidence" value="ECO:0007669"/>
    <property type="project" value="TreeGrafter"/>
</dbReference>
<dbReference type="InterPro" id="IPR015421">
    <property type="entry name" value="PyrdxlP-dep_Trfase_major"/>
</dbReference>
<comment type="catalytic activity">
    <reaction evidence="6 8">
        <text>N(6)-[(R)-lipoyl]-L-lysyl-[glycine-cleavage complex H protein] + glycine + H(+) = N(6)-[(R)-S(8)-aminomethyldihydrolipoyl]-L-lysyl-[glycine-cleavage complex H protein] + CO2</text>
        <dbReference type="Rhea" id="RHEA:24304"/>
        <dbReference type="Rhea" id="RHEA-COMP:10494"/>
        <dbReference type="Rhea" id="RHEA-COMP:10495"/>
        <dbReference type="ChEBI" id="CHEBI:15378"/>
        <dbReference type="ChEBI" id="CHEBI:16526"/>
        <dbReference type="ChEBI" id="CHEBI:57305"/>
        <dbReference type="ChEBI" id="CHEBI:83099"/>
        <dbReference type="ChEBI" id="CHEBI:83143"/>
        <dbReference type="EC" id="1.4.4.2"/>
    </reaction>
</comment>
<dbReference type="GO" id="GO:0005960">
    <property type="term" value="C:glycine cleavage complex"/>
    <property type="evidence" value="ECO:0007669"/>
    <property type="project" value="TreeGrafter"/>
</dbReference>
<dbReference type="InterPro" id="IPR015422">
    <property type="entry name" value="PyrdxlP-dep_Trfase_small"/>
</dbReference>
<dbReference type="FunFam" id="3.40.640.10:FF:000007">
    <property type="entry name" value="glycine dehydrogenase (Decarboxylating), mitochondrial"/>
    <property type="match status" value="1"/>
</dbReference>
<reference evidence="13" key="1">
    <citation type="submission" date="2015-11" db="EMBL/GenBank/DDBJ databases">
        <authorList>
            <consortium name="International Coturnix japonica Genome Analysis Consortium"/>
            <person name="Warren W."/>
            <person name="Burt D.W."/>
            <person name="Antin P.B."/>
            <person name="Lanford R."/>
            <person name="Gros J."/>
            <person name="Wilson R.K."/>
        </authorList>
    </citation>
    <scope>NUCLEOTIDE SEQUENCE [LARGE SCALE GENOMIC DNA]</scope>
</reference>
<evidence type="ECO:0000256" key="7">
    <source>
        <dbReference type="PIRSR" id="PIRSR603437-50"/>
    </source>
</evidence>
<comment type="similarity">
    <text evidence="2 8">Belongs to the GcvP family.</text>
</comment>
<dbReference type="InterPro" id="IPR020581">
    <property type="entry name" value="GDC_P"/>
</dbReference>
<name>A0A8C2SWD3_COTJA</name>
<dbReference type="InterPro" id="IPR049315">
    <property type="entry name" value="GDC-P_N"/>
</dbReference>
<evidence type="ECO:0000259" key="10">
    <source>
        <dbReference type="Pfam" id="PF01212"/>
    </source>
</evidence>
<dbReference type="InterPro" id="IPR049316">
    <property type="entry name" value="GDC-P_C"/>
</dbReference>
<reference evidence="13" key="2">
    <citation type="submission" date="2025-08" db="UniProtKB">
        <authorList>
            <consortium name="Ensembl"/>
        </authorList>
    </citation>
    <scope>IDENTIFICATION</scope>
</reference>
<dbReference type="GO" id="GO:0016829">
    <property type="term" value="F:lyase activity"/>
    <property type="evidence" value="ECO:0007669"/>
    <property type="project" value="InterPro"/>
</dbReference>
<feature type="domain" description="Glycine cleavage system P-protein N-terminal" evidence="11">
    <location>
        <begin position="168"/>
        <end position="591"/>
    </location>
</feature>
<comment type="subunit">
    <text evidence="5">Homodimer. The glycine cleavage system is composed of four proteins: P, T, L and H.</text>
</comment>
<feature type="domain" description="Aromatic amino acid beta-eliminating lyase/threonine aldolase" evidence="10">
    <location>
        <begin position="689"/>
        <end position="832"/>
    </location>
</feature>
<evidence type="ECO:0000256" key="4">
    <source>
        <dbReference type="ARBA" id="ARBA00023002"/>
    </source>
</evidence>
<dbReference type="GO" id="GO:0016594">
    <property type="term" value="F:glycine binding"/>
    <property type="evidence" value="ECO:0007669"/>
    <property type="project" value="TreeGrafter"/>
</dbReference>
<dbReference type="Gene3D" id="3.90.1150.10">
    <property type="entry name" value="Aspartate Aminotransferase, domain 1"/>
    <property type="match status" value="2"/>
</dbReference>
<dbReference type="Gene3D" id="3.40.640.10">
    <property type="entry name" value="Type I PLP-dependent aspartate aminotransferase-like (Major domain)"/>
    <property type="match status" value="2"/>
</dbReference>
<dbReference type="SUPFAM" id="SSF53383">
    <property type="entry name" value="PLP-dependent transferases"/>
    <property type="match status" value="2"/>
</dbReference>
<proteinExistence type="inferred from homology"/>
<feature type="modified residue" description="N6-(pyridoxal phosphate)lysine" evidence="7">
    <location>
        <position position="857"/>
    </location>
</feature>
<feature type="region of interest" description="Disordered" evidence="9">
    <location>
        <begin position="36"/>
        <end position="55"/>
    </location>
</feature>
<evidence type="ECO:0000256" key="9">
    <source>
        <dbReference type="SAM" id="MobiDB-lite"/>
    </source>
</evidence>
<dbReference type="Proteomes" id="UP000694412">
    <property type="component" value="Chromosome Z"/>
</dbReference>
<keyword evidence="8" id="KW-0496">Mitochondrion</keyword>
<dbReference type="NCBIfam" id="NF001696">
    <property type="entry name" value="PRK00451.1"/>
    <property type="match status" value="1"/>
</dbReference>
<dbReference type="GO" id="GO:0005654">
    <property type="term" value="C:nucleoplasm"/>
    <property type="evidence" value="ECO:0007669"/>
    <property type="project" value="Ensembl"/>
</dbReference>
<dbReference type="FunFam" id="3.90.1150.10:FF:000025">
    <property type="entry name" value="Glycine cleavage system P protein"/>
    <property type="match status" value="1"/>
</dbReference>
<dbReference type="FunFam" id="3.90.1150.10:FF:000153">
    <property type="entry name" value="Glycine dehydrogenase (decarboxylating)"/>
    <property type="match status" value="1"/>
</dbReference>
<evidence type="ECO:0000256" key="6">
    <source>
        <dbReference type="ARBA" id="ARBA00049026"/>
    </source>
</evidence>
<dbReference type="InterPro" id="IPR015424">
    <property type="entry name" value="PyrdxlP-dep_Trfase"/>
</dbReference>
<dbReference type="EC" id="1.4.4.2" evidence="8"/>
<comment type="function">
    <text evidence="8">The glycine cleavage system catalyzes the degradation of glycine.</text>
</comment>
<dbReference type="CDD" id="cd00613">
    <property type="entry name" value="GDC-P"/>
    <property type="match status" value="2"/>
</dbReference>
<feature type="region of interest" description="Disordered" evidence="9">
    <location>
        <begin position="85"/>
        <end position="108"/>
    </location>
</feature>
<dbReference type="NCBIfam" id="TIGR00461">
    <property type="entry name" value="gcvP"/>
    <property type="match status" value="1"/>
</dbReference>
<keyword evidence="4 8" id="KW-0560">Oxidoreductase</keyword>
<evidence type="ECO:0000313" key="13">
    <source>
        <dbReference type="Ensembl" id="ENSCJPP00005003016.1"/>
    </source>
</evidence>
<reference evidence="13" key="3">
    <citation type="submission" date="2025-09" db="UniProtKB">
        <authorList>
            <consortium name="Ensembl"/>
        </authorList>
    </citation>
    <scope>IDENTIFICATION</scope>
</reference>
<sequence>MTISGAAVVQPCHPLSDAHKARGGTMFPSRFHSLMPGQRNAPPPPHPPWSRSGVRAGRVGPAGVVGIRWRRGGASTAPPLLPIGAVGGGRAAPPSAATKRGARRWRGGVGGAMQSCGRWWGRLAARGAPRHLRPAAGGPRRQQQQRWGGGDAARCIEQLLPRHDDFCRRHIGPREREKREMLRAVGVQSVEELMDKTIPASIRLRRPLRMDDHVGENEILETLYNIASKNKIWRSYIGMGYYNCSVPQPIARNLLENAGWVTQYTPYQPEVSQGRLESLLNYQTMVCDITGMDMANASLLDEGTAAAEAMQLCHRHNKRRKFYIDARCHPQTIAVVQTRANYTGVITELKLPHEMDFSGKDVSGVLFQYPDTEGKVEDFSELVERAHQNGTLACCATDLLALCILKPPGEFGVDVVLGSSQRFGVPLCYGGPHAAFFAVKENLVRMMPGRMVGVTRDANGKEVYRLALQTREQHIRRDKATSNICTAQALLANMAAMYGVYHGSDGLKDIARRVHNATLILAEGLRRAGHKLHHDLFFDTLTVTCGCSVKEVLDRAALRKINFRIYSDGRLGVSLDETVNEKDLDDILWIFGCESSAELVAEGMGEETKGILSTPFKRTSKFLTHQVFNSYHSETNIVRYMKRLENKDISLVHSMIPLGSCTMKLNSSAELAPISWKEFANIHPFVPLDQAQGYQQLFKDLEKDLCEITGYDKISFQPNSGAQGEYAGLAAIKAYLNAKGERHRSVCLIPRSAHGTNPASAQMAGMKIQPIEVDKNGSIDISHLKAMVDKHKENLAAIMITYPSTNGVFEEEIGDVCDLIHKHGGQVYLDGANMNAQVGLCRPGDYGSDVSHLNLHKTFCIPHGGGGPGMGPIGVKKHLAPYLPTHPVIKIQTDKDACPLGTVSAAPWGSSAILPISWVYIKTMGAKGLKHASEIAILNANYMAKRLEKHYKILFRGVRGYVAHEFILDTRPFKKTANIEAVDLAKRLQDYGFHAPTMSWPVAGTLMIEPTESEDKAELDRFCDAMISIRQEIAEIEEGRMDPQVNPLKMSPHTLNCVTSSKWDRPYSREVAAFPLPFVKPESKFWPTIARIDDIYGDQHLVCTCPPMEAYESPFSEQKRASS</sequence>
<evidence type="ECO:0000259" key="12">
    <source>
        <dbReference type="Pfam" id="PF21478"/>
    </source>
</evidence>
<dbReference type="AlphaFoldDB" id="A0A8C2SWD3"/>
<accession>A0A8C2SWD3</accession>
<evidence type="ECO:0000256" key="1">
    <source>
        <dbReference type="ARBA" id="ARBA00001933"/>
    </source>
</evidence>
<keyword evidence="14" id="KW-1185">Reference proteome</keyword>
<dbReference type="GO" id="GO:0005739">
    <property type="term" value="C:mitochondrion"/>
    <property type="evidence" value="ECO:0007669"/>
    <property type="project" value="UniProtKB-SubCell"/>
</dbReference>
<comment type="cofactor">
    <cofactor evidence="1 7 8">
        <name>pyridoxal 5'-phosphate</name>
        <dbReference type="ChEBI" id="CHEBI:597326"/>
    </cofactor>
</comment>
<dbReference type="GO" id="GO:0019464">
    <property type="term" value="P:glycine decarboxylation via glycine cleavage system"/>
    <property type="evidence" value="ECO:0007669"/>
    <property type="project" value="TreeGrafter"/>
</dbReference>
<feature type="domain" description="Glycine dehydrogenase C-terminal" evidence="12">
    <location>
        <begin position="932"/>
        <end position="1053"/>
    </location>
</feature>
<evidence type="ECO:0000256" key="3">
    <source>
        <dbReference type="ARBA" id="ARBA00022898"/>
    </source>
</evidence>
<dbReference type="Pfam" id="PF21478">
    <property type="entry name" value="GcvP2_C"/>
    <property type="match status" value="1"/>
</dbReference>
<dbReference type="GO" id="GO:0005886">
    <property type="term" value="C:plasma membrane"/>
    <property type="evidence" value="ECO:0007669"/>
    <property type="project" value="Ensembl"/>
</dbReference>
<comment type="subcellular location">
    <subcellularLocation>
        <location evidence="8">Mitochondrion</location>
    </subcellularLocation>
</comment>
<evidence type="ECO:0000313" key="14">
    <source>
        <dbReference type="Proteomes" id="UP000694412"/>
    </source>
</evidence>
<dbReference type="PANTHER" id="PTHR11773:SF1">
    <property type="entry name" value="GLYCINE DEHYDROGENASE (DECARBOXYLATING), MITOCHONDRIAL"/>
    <property type="match status" value="1"/>
</dbReference>
<dbReference type="GO" id="GO:1990830">
    <property type="term" value="P:cellular response to leukemia inhibitory factor"/>
    <property type="evidence" value="ECO:0007669"/>
    <property type="project" value="Ensembl"/>
</dbReference>
<evidence type="ECO:0000256" key="8">
    <source>
        <dbReference type="RuleBase" id="RU364056"/>
    </source>
</evidence>
<gene>
    <name evidence="13" type="primary">GLDC</name>
</gene>
<dbReference type="InterPro" id="IPR001597">
    <property type="entry name" value="ArAA_b-elim_lyase/Thr_aldolase"/>
</dbReference>
<dbReference type="FunFam" id="3.40.640.10:FF:000005">
    <property type="entry name" value="Glycine dehydrogenase (decarboxylating), mitochondrial"/>
    <property type="match status" value="1"/>
</dbReference>
<organism evidence="13 14">
    <name type="scientific">Coturnix japonica</name>
    <name type="common">Japanese quail</name>
    <name type="synonym">Coturnix coturnix japonica</name>
    <dbReference type="NCBI Taxonomy" id="93934"/>
    <lineage>
        <taxon>Eukaryota</taxon>
        <taxon>Metazoa</taxon>
        <taxon>Chordata</taxon>
        <taxon>Craniata</taxon>
        <taxon>Vertebrata</taxon>
        <taxon>Euteleostomi</taxon>
        <taxon>Archelosauria</taxon>
        <taxon>Archosauria</taxon>
        <taxon>Dinosauria</taxon>
        <taxon>Saurischia</taxon>
        <taxon>Theropoda</taxon>
        <taxon>Coelurosauria</taxon>
        <taxon>Aves</taxon>
        <taxon>Neognathae</taxon>
        <taxon>Galloanserae</taxon>
        <taxon>Galliformes</taxon>
        <taxon>Phasianidae</taxon>
        <taxon>Perdicinae</taxon>
        <taxon>Coturnix</taxon>
    </lineage>
</organism>
<evidence type="ECO:0000256" key="5">
    <source>
        <dbReference type="ARBA" id="ARBA00046415"/>
    </source>
</evidence>
<keyword evidence="8" id="KW-0809">Transit peptide</keyword>
<dbReference type="Pfam" id="PF02347">
    <property type="entry name" value="GDC-P"/>
    <property type="match status" value="1"/>
</dbReference>
<dbReference type="GO" id="GO:0004375">
    <property type="term" value="F:glycine dehydrogenase (decarboxylating) activity"/>
    <property type="evidence" value="ECO:0007669"/>
    <property type="project" value="UniProtKB-UniRule"/>
</dbReference>
<dbReference type="Pfam" id="PF01212">
    <property type="entry name" value="Beta_elim_lyase"/>
    <property type="match status" value="1"/>
</dbReference>
<keyword evidence="3 7" id="KW-0663">Pyridoxal phosphate</keyword>
<protein>
    <recommendedName>
        <fullName evidence="8">Glycine cleavage system P protein</fullName>
        <ecNumber evidence="8">1.4.4.2</ecNumber>
    </recommendedName>
</protein>
<evidence type="ECO:0000256" key="2">
    <source>
        <dbReference type="ARBA" id="ARBA00010756"/>
    </source>
</evidence>
<evidence type="ECO:0000259" key="11">
    <source>
        <dbReference type="Pfam" id="PF02347"/>
    </source>
</evidence>
<dbReference type="HAMAP" id="MF_00711">
    <property type="entry name" value="GcvP"/>
    <property type="match status" value="1"/>
</dbReference>
<dbReference type="PANTHER" id="PTHR11773">
    <property type="entry name" value="GLYCINE DEHYDROGENASE, DECARBOXYLATING"/>
    <property type="match status" value="1"/>
</dbReference>
<dbReference type="NCBIfam" id="NF003346">
    <property type="entry name" value="PRK04366.1"/>
    <property type="match status" value="1"/>
</dbReference>
<dbReference type="InterPro" id="IPR003437">
    <property type="entry name" value="GcvP"/>
</dbReference>
<dbReference type="GeneTree" id="ENSGT00390000017970"/>